<dbReference type="EnsemblPlants" id="Bra012401.1">
    <property type="protein sequence ID" value="Bra012401.1-P"/>
    <property type="gene ID" value="Bra012401"/>
</dbReference>
<dbReference type="OMA" id="QVKTHLW"/>
<name>M4D7E1_BRACM</name>
<reference evidence="1 2" key="1">
    <citation type="journal article" date="2011" name="Nat. Genet.">
        <title>The genome of the mesopolyploid crop species Brassica rapa.</title>
        <authorList>
            <consortium name="Brassica rapa Genome Sequencing Project Consortium"/>
            <person name="Wang X."/>
            <person name="Wang H."/>
            <person name="Wang J."/>
            <person name="Sun R."/>
            <person name="Wu J."/>
            <person name="Liu S."/>
            <person name="Bai Y."/>
            <person name="Mun J.H."/>
            <person name="Bancroft I."/>
            <person name="Cheng F."/>
            <person name="Huang S."/>
            <person name="Li X."/>
            <person name="Hua W."/>
            <person name="Wang J."/>
            <person name="Wang X."/>
            <person name="Freeling M."/>
            <person name="Pires J.C."/>
            <person name="Paterson A.H."/>
            <person name="Chalhoub B."/>
            <person name="Wang B."/>
            <person name="Hayward A."/>
            <person name="Sharpe A.G."/>
            <person name="Park B.S."/>
            <person name="Weisshaar B."/>
            <person name="Liu B."/>
            <person name="Li B."/>
            <person name="Liu B."/>
            <person name="Tong C."/>
            <person name="Song C."/>
            <person name="Duran C."/>
            <person name="Peng C."/>
            <person name="Geng C."/>
            <person name="Koh C."/>
            <person name="Lin C."/>
            <person name="Edwards D."/>
            <person name="Mu D."/>
            <person name="Shen D."/>
            <person name="Soumpourou E."/>
            <person name="Li F."/>
            <person name="Fraser F."/>
            <person name="Conant G."/>
            <person name="Lassalle G."/>
            <person name="King G.J."/>
            <person name="Bonnema G."/>
            <person name="Tang H."/>
            <person name="Wang H."/>
            <person name="Belcram H."/>
            <person name="Zhou H."/>
            <person name="Hirakawa H."/>
            <person name="Abe H."/>
            <person name="Guo H."/>
            <person name="Wang H."/>
            <person name="Jin H."/>
            <person name="Parkin I.A."/>
            <person name="Batley J."/>
            <person name="Kim J.S."/>
            <person name="Just J."/>
            <person name="Li J."/>
            <person name="Xu J."/>
            <person name="Deng J."/>
            <person name="Kim J.A."/>
            <person name="Li J."/>
            <person name="Yu J."/>
            <person name="Meng J."/>
            <person name="Wang J."/>
            <person name="Min J."/>
            <person name="Poulain J."/>
            <person name="Wang J."/>
            <person name="Hatakeyama K."/>
            <person name="Wu K."/>
            <person name="Wang L."/>
            <person name="Fang L."/>
            <person name="Trick M."/>
            <person name="Links M.G."/>
            <person name="Zhao M."/>
            <person name="Jin M."/>
            <person name="Ramchiary N."/>
            <person name="Drou N."/>
            <person name="Berkman P.J."/>
            <person name="Cai Q."/>
            <person name="Huang Q."/>
            <person name="Li R."/>
            <person name="Tabata S."/>
            <person name="Cheng S."/>
            <person name="Zhang S."/>
            <person name="Zhang S."/>
            <person name="Huang S."/>
            <person name="Sato S."/>
            <person name="Sun S."/>
            <person name="Kwon S.J."/>
            <person name="Choi S.R."/>
            <person name="Lee T.H."/>
            <person name="Fan W."/>
            <person name="Zhao X."/>
            <person name="Tan X."/>
            <person name="Xu X."/>
            <person name="Wang Y."/>
            <person name="Qiu Y."/>
            <person name="Yin Y."/>
            <person name="Li Y."/>
            <person name="Du Y."/>
            <person name="Liao Y."/>
            <person name="Lim Y."/>
            <person name="Narusaka Y."/>
            <person name="Wang Y."/>
            <person name="Wang Z."/>
            <person name="Li Z."/>
            <person name="Wang Z."/>
            <person name="Xiong Z."/>
            <person name="Zhang Z."/>
        </authorList>
    </citation>
    <scope>NUCLEOTIDE SEQUENCE [LARGE SCALE GENOMIC DNA]</scope>
    <source>
        <strain evidence="1 2">cv. Chiifu-401-42</strain>
    </source>
</reference>
<dbReference type="PANTHER" id="PTHR45903">
    <property type="entry name" value="GLUTAMATE-RICH WD REPEAT-CONTAINING PROTEIN 1"/>
    <property type="match status" value="1"/>
</dbReference>
<dbReference type="Gramene" id="Bra012401.1">
    <property type="protein sequence ID" value="Bra012401.1-P"/>
    <property type="gene ID" value="Bra012401"/>
</dbReference>
<dbReference type="Proteomes" id="UP000011750">
    <property type="component" value="Chromosome A07"/>
</dbReference>
<organism evidence="1 2">
    <name type="scientific">Brassica campestris</name>
    <name type="common">Field mustard</name>
    <dbReference type="NCBI Taxonomy" id="3711"/>
    <lineage>
        <taxon>Eukaryota</taxon>
        <taxon>Viridiplantae</taxon>
        <taxon>Streptophyta</taxon>
        <taxon>Embryophyta</taxon>
        <taxon>Tracheophyta</taxon>
        <taxon>Spermatophyta</taxon>
        <taxon>Magnoliopsida</taxon>
        <taxon>eudicotyledons</taxon>
        <taxon>Gunneridae</taxon>
        <taxon>Pentapetalae</taxon>
        <taxon>rosids</taxon>
        <taxon>malvids</taxon>
        <taxon>Brassicales</taxon>
        <taxon>Brassicaceae</taxon>
        <taxon>Brassiceae</taxon>
        <taxon>Brassica</taxon>
    </lineage>
</organism>
<dbReference type="eggNOG" id="KOG0302">
    <property type="taxonomic scope" value="Eukaryota"/>
</dbReference>
<dbReference type="AlphaFoldDB" id="M4D7E1"/>
<dbReference type="InterPro" id="IPR015943">
    <property type="entry name" value="WD40/YVTN_repeat-like_dom_sf"/>
</dbReference>
<dbReference type="GO" id="GO:0042254">
    <property type="term" value="P:ribosome biogenesis"/>
    <property type="evidence" value="ECO:0000318"/>
    <property type="project" value="GO_Central"/>
</dbReference>
<reference evidence="1 2" key="2">
    <citation type="journal article" date="2018" name="Hortic Res">
        <title>Improved Brassica rapa reference genome by single-molecule sequencing and chromosome conformation capture technologies.</title>
        <authorList>
            <person name="Zhang L."/>
            <person name="Cai X."/>
            <person name="Wu J."/>
            <person name="Liu M."/>
            <person name="Grob S."/>
            <person name="Cheng F."/>
            <person name="Liang J."/>
            <person name="Cai C."/>
            <person name="Liu Z."/>
            <person name="Liu B."/>
            <person name="Wang F."/>
            <person name="Li S."/>
            <person name="Liu F."/>
            <person name="Li X."/>
            <person name="Cheng L."/>
            <person name="Yang W."/>
            <person name="Li M.H."/>
            <person name="Grossniklaus U."/>
            <person name="Zheng H."/>
            <person name="Wang X."/>
        </authorList>
    </citation>
    <scope>NUCLEOTIDE SEQUENCE [LARGE SCALE GENOMIC DNA]</scope>
    <source>
        <strain evidence="1 2">cv. Chiifu-401-42</strain>
    </source>
</reference>
<dbReference type="Gene3D" id="2.130.10.10">
    <property type="entry name" value="YVTN repeat-like/Quinoprotein amine dehydrogenase"/>
    <property type="match status" value="1"/>
</dbReference>
<accession>M4D7E1</accession>
<evidence type="ECO:0000313" key="1">
    <source>
        <dbReference type="EnsemblPlants" id="Bra012401.1-P"/>
    </source>
</evidence>
<evidence type="ECO:0000313" key="2">
    <source>
        <dbReference type="Proteomes" id="UP000011750"/>
    </source>
</evidence>
<protein>
    <submittedName>
        <fullName evidence="1">Uncharacterized protein</fullName>
    </submittedName>
</protein>
<dbReference type="InterPro" id="IPR051972">
    <property type="entry name" value="Glutamate-rich_WD_repeat"/>
</dbReference>
<sequence>MASSDSFKTSRKSGEIMNLMTQLSSEVFKSLGETFKKVQVKTHLWGNLRNNGIQLKPTFLHRLLWMTVAVWDVRVGKSHALAFKAQKDVNVISSNRFFGQASSGNKQLTIWDLSLEEDEEEKEEFKAYTKEQLSKLKRHKTCLLSFLSFTRDKDLKELLWYNQIPGMIISIASDGFNSFNALQHVEHPS</sequence>
<dbReference type="InParanoid" id="M4D7E1"/>
<proteinExistence type="predicted"/>
<keyword evidence="2" id="KW-1185">Reference proteome</keyword>
<dbReference type="GO" id="GO:0005730">
    <property type="term" value="C:nucleolus"/>
    <property type="evidence" value="ECO:0000318"/>
    <property type="project" value="GO_Central"/>
</dbReference>
<dbReference type="HOGENOM" id="CLU_1436330_0_0_1"/>
<dbReference type="STRING" id="51351.M4D7E1"/>
<dbReference type="PANTHER" id="PTHR45903:SF2">
    <property type="entry name" value="BNAA07G09700D PROTEIN"/>
    <property type="match status" value="1"/>
</dbReference>
<reference evidence="1" key="3">
    <citation type="submission" date="2023-03" db="UniProtKB">
        <authorList>
            <consortium name="EnsemblPlants"/>
        </authorList>
    </citation>
    <scope>IDENTIFICATION</scope>
    <source>
        <strain evidence="1">cv. Chiifu-401-42</strain>
    </source>
</reference>